<protein>
    <submittedName>
        <fullName evidence="1">Uncharacterized protein</fullName>
    </submittedName>
</protein>
<proteinExistence type="predicted"/>
<keyword evidence="2" id="KW-1185">Reference proteome</keyword>
<accession>A0ABQ2SPU4</accession>
<reference evidence="2" key="1">
    <citation type="journal article" date="2019" name="Int. J. Syst. Evol. Microbiol.">
        <title>The Global Catalogue of Microorganisms (GCM) 10K type strain sequencing project: providing services to taxonomists for standard genome sequencing and annotation.</title>
        <authorList>
            <consortium name="The Broad Institute Genomics Platform"/>
            <consortium name="The Broad Institute Genome Sequencing Center for Infectious Disease"/>
            <person name="Wu L."/>
            <person name="Ma J."/>
        </authorList>
    </citation>
    <scope>NUCLEOTIDE SEQUENCE [LARGE SCALE GENOMIC DNA]</scope>
    <source>
        <strain evidence="2">JCM 31406</strain>
    </source>
</reference>
<comment type="caution">
    <text evidence="1">The sequence shown here is derived from an EMBL/GenBank/DDBJ whole genome shotgun (WGS) entry which is preliminary data.</text>
</comment>
<dbReference type="Proteomes" id="UP000620633">
    <property type="component" value="Unassembled WGS sequence"/>
</dbReference>
<dbReference type="EMBL" id="BMQO01000019">
    <property type="protein sequence ID" value="GGS36410.1"/>
    <property type="molecule type" value="Genomic_DNA"/>
</dbReference>
<evidence type="ECO:0000313" key="2">
    <source>
        <dbReference type="Proteomes" id="UP000620633"/>
    </source>
</evidence>
<sequence length="67" mass="7548">MGRICWTLQDHPDAGRAYTLIGQKFKALDSDGPIAMLDFLNEDEYDLETHFQVRAAQAWGGPERPIA</sequence>
<name>A0ABQ2SPU4_9DEIO</name>
<evidence type="ECO:0000313" key="1">
    <source>
        <dbReference type="EMBL" id="GGS36410.1"/>
    </source>
</evidence>
<gene>
    <name evidence="1" type="ORF">GCM10008961_30020</name>
</gene>
<organism evidence="1 2">
    <name type="scientific">Deinococcus knuensis</name>
    <dbReference type="NCBI Taxonomy" id="1837380"/>
    <lineage>
        <taxon>Bacteria</taxon>
        <taxon>Thermotogati</taxon>
        <taxon>Deinococcota</taxon>
        <taxon>Deinococci</taxon>
        <taxon>Deinococcales</taxon>
        <taxon>Deinococcaceae</taxon>
        <taxon>Deinococcus</taxon>
    </lineage>
</organism>